<dbReference type="Proteomes" id="UP001054945">
    <property type="component" value="Unassembled WGS sequence"/>
</dbReference>
<name>A0AAV4PXR0_CAEEX</name>
<organism evidence="1 2">
    <name type="scientific">Caerostris extrusa</name>
    <name type="common">Bark spider</name>
    <name type="synonym">Caerostris bankana</name>
    <dbReference type="NCBI Taxonomy" id="172846"/>
    <lineage>
        <taxon>Eukaryota</taxon>
        <taxon>Metazoa</taxon>
        <taxon>Ecdysozoa</taxon>
        <taxon>Arthropoda</taxon>
        <taxon>Chelicerata</taxon>
        <taxon>Arachnida</taxon>
        <taxon>Araneae</taxon>
        <taxon>Araneomorphae</taxon>
        <taxon>Entelegynae</taxon>
        <taxon>Araneoidea</taxon>
        <taxon>Araneidae</taxon>
        <taxon>Caerostris</taxon>
    </lineage>
</organism>
<dbReference type="AlphaFoldDB" id="A0AAV4PXR0"/>
<evidence type="ECO:0000313" key="1">
    <source>
        <dbReference type="EMBL" id="GIY00671.1"/>
    </source>
</evidence>
<dbReference type="EMBL" id="BPLR01005213">
    <property type="protein sequence ID" value="GIY00671.1"/>
    <property type="molecule type" value="Genomic_DNA"/>
</dbReference>
<protein>
    <submittedName>
        <fullName evidence="1">Uncharacterized protein</fullName>
    </submittedName>
</protein>
<sequence length="123" mass="13563">MNCIKVLRLLSSYLGWRGFGDLMAERGLFISRPALPIYYGRGTGRVTEQMIGQFIECSVTSNPPLLVSTSPEHELTMNTHTHKNPTFSPDGVTYHDPSGPSKAKAPPCQTHKICVTKHVCAYA</sequence>
<accession>A0AAV4PXR0</accession>
<proteinExistence type="predicted"/>
<reference evidence="1 2" key="1">
    <citation type="submission" date="2021-06" db="EMBL/GenBank/DDBJ databases">
        <title>Caerostris extrusa draft genome.</title>
        <authorList>
            <person name="Kono N."/>
            <person name="Arakawa K."/>
        </authorList>
    </citation>
    <scope>NUCLEOTIDE SEQUENCE [LARGE SCALE GENOMIC DNA]</scope>
</reference>
<comment type="caution">
    <text evidence="1">The sequence shown here is derived from an EMBL/GenBank/DDBJ whole genome shotgun (WGS) entry which is preliminary data.</text>
</comment>
<gene>
    <name evidence="1" type="ORF">CEXT_664681</name>
</gene>
<keyword evidence="2" id="KW-1185">Reference proteome</keyword>
<evidence type="ECO:0000313" key="2">
    <source>
        <dbReference type="Proteomes" id="UP001054945"/>
    </source>
</evidence>